<dbReference type="PANTHER" id="PTHR36835:SF1">
    <property type="entry name" value="CYTOCHROME BO(3) UBIQUINOL OXIDASE SUBUNIT 4"/>
    <property type="match status" value="1"/>
</dbReference>
<dbReference type="Pfam" id="PF03626">
    <property type="entry name" value="COX4_pro"/>
    <property type="match status" value="1"/>
</dbReference>
<evidence type="ECO:0000313" key="12">
    <source>
        <dbReference type="Proteomes" id="UP000076927"/>
    </source>
</evidence>
<evidence type="ECO:0000313" key="11">
    <source>
        <dbReference type="EMBL" id="ANE48995.1"/>
    </source>
</evidence>
<evidence type="ECO:0000256" key="10">
    <source>
        <dbReference type="SAM" id="Phobius"/>
    </source>
</evidence>
<dbReference type="Proteomes" id="UP000076927">
    <property type="component" value="Chromosome"/>
</dbReference>
<dbReference type="GO" id="GO:0009486">
    <property type="term" value="F:cytochrome bo3 ubiquinol oxidase activity"/>
    <property type="evidence" value="ECO:0007669"/>
    <property type="project" value="InterPro"/>
</dbReference>
<evidence type="ECO:0000256" key="5">
    <source>
        <dbReference type="ARBA" id="ARBA00022692"/>
    </source>
</evidence>
<dbReference type="InterPro" id="IPR014210">
    <property type="entry name" value="Cyt_o_ubiqinol_oxidase_su4"/>
</dbReference>
<gene>
    <name evidence="11" type="ORF">SY83_17205</name>
</gene>
<dbReference type="InterPro" id="IPR005171">
    <property type="entry name" value="Cyt_c_oxidase_su4_prok"/>
</dbReference>
<evidence type="ECO:0000256" key="7">
    <source>
        <dbReference type="ARBA" id="ARBA00022989"/>
    </source>
</evidence>
<evidence type="ECO:0000256" key="4">
    <source>
        <dbReference type="ARBA" id="ARBA00022475"/>
    </source>
</evidence>
<name>A0A172TPL3_9BACL</name>
<dbReference type="GO" id="GO:0005886">
    <property type="term" value="C:plasma membrane"/>
    <property type="evidence" value="ECO:0007669"/>
    <property type="project" value="UniProtKB-SubCell"/>
</dbReference>
<dbReference type="PANTHER" id="PTHR36835">
    <property type="entry name" value="CYTOCHROME BO(3) UBIQUINOL OXIDASE SUBUNIT 4"/>
    <property type="match status" value="1"/>
</dbReference>
<dbReference type="NCBIfam" id="TIGR02847">
    <property type="entry name" value="CyoD"/>
    <property type="match status" value="1"/>
</dbReference>
<keyword evidence="12" id="KW-1185">Reference proteome</keyword>
<keyword evidence="7 10" id="KW-1133">Transmembrane helix</keyword>
<keyword evidence="8" id="KW-0560">Oxidoreductase</keyword>
<reference evidence="11 12" key="1">
    <citation type="submission" date="2015-01" db="EMBL/GenBank/DDBJ databases">
        <title>Paenibacillus swuensis/DY6/whole genome sequencing.</title>
        <authorList>
            <person name="Kim M.K."/>
            <person name="Srinivasan S."/>
            <person name="Lee J.-J."/>
        </authorList>
    </citation>
    <scope>NUCLEOTIDE SEQUENCE [LARGE SCALE GENOMIC DNA]</scope>
    <source>
        <strain evidence="11 12">DY6</strain>
    </source>
</reference>
<feature type="transmembrane region" description="Helical" evidence="10">
    <location>
        <begin position="78"/>
        <end position="100"/>
    </location>
</feature>
<comment type="subcellular location">
    <subcellularLocation>
        <location evidence="1">Cell membrane</location>
        <topology evidence="1">Multi-pass membrane protein</topology>
    </subcellularLocation>
</comment>
<accession>A0A172TPL3</accession>
<dbReference type="STRING" id="1178515.SY83_17205"/>
<dbReference type="PATRIC" id="fig|1178515.4.peg.3461"/>
<feature type="transmembrane region" description="Helical" evidence="10">
    <location>
        <begin position="18"/>
        <end position="37"/>
    </location>
</feature>
<organism evidence="11 12">
    <name type="scientific">Paenibacillus swuensis</name>
    <dbReference type="NCBI Taxonomy" id="1178515"/>
    <lineage>
        <taxon>Bacteria</taxon>
        <taxon>Bacillati</taxon>
        <taxon>Bacillota</taxon>
        <taxon>Bacilli</taxon>
        <taxon>Bacillales</taxon>
        <taxon>Paenibacillaceae</taxon>
        <taxon>Paenibacillus</taxon>
    </lineage>
</organism>
<keyword evidence="9 10" id="KW-0472">Membrane</keyword>
<evidence type="ECO:0000256" key="3">
    <source>
        <dbReference type="ARBA" id="ARBA00022448"/>
    </source>
</evidence>
<protein>
    <submittedName>
        <fullName evidence="11">Heme transporter CcmD</fullName>
    </submittedName>
</protein>
<proteinExistence type="inferred from homology"/>
<dbReference type="AlphaFoldDB" id="A0A172TPL3"/>
<keyword evidence="6" id="KW-0249">Electron transport</keyword>
<evidence type="ECO:0000256" key="6">
    <source>
        <dbReference type="ARBA" id="ARBA00022982"/>
    </source>
</evidence>
<comment type="similarity">
    <text evidence="2">Belongs to the cytochrome c oxidase bacterial subunit 4 family.</text>
</comment>
<dbReference type="EMBL" id="CP011388">
    <property type="protein sequence ID" value="ANE48995.1"/>
    <property type="molecule type" value="Genomic_DNA"/>
</dbReference>
<dbReference type="GO" id="GO:0009319">
    <property type="term" value="C:cytochrome o ubiquinol oxidase complex"/>
    <property type="evidence" value="ECO:0007669"/>
    <property type="project" value="TreeGrafter"/>
</dbReference>
<dbReference type="KEGG" id="pswu:SY83_17205"/>
<dbReference type="GO" id="GO:0019646">
    <property type="term" value="P:aerobic electron transport chain"/>
    <property type="evidence" value="ECO:0007669"/>
    <property type="project" value="TreeGrafter"/>
</dbReference>
<dbReference type="GO" id="GO:0015990">
    <property type="term" value="P:electron transport coupled proton transport"/>
    <property type="evidence" value="ECO:0007669"/>
    <property type="project" value="InterPro"/>
</dbReference>
<evidence type="ECO:0000256" key="2">
    <source>
        <dbReference type="ARBA" id="ARBA00008079"/>
    </source>
</evidence>
<feature type="transmembrane region" description="Helical" evidence="10">
    <location>
        <begin position="43"/>
        <end position="66"/>
    </location>
</feature>
<evidence type="ECO:0000256" key="8">
    <source>
        <dbReference type="ARBA" id="ARBA00023002"/>
    </source>
</evidence>
<dbReference type="InterPro" id="IPR050968">
    <property type="entry name" value="Cytochrome_c_oxidase_bac_sub4"/>
</dbReference>
<evidence type="ECO:0000256" key="9">
    <source>
        <dbReference type="ARBA" id="ARBA00023136"/>
    </source>
</evidence>
<dbReference type="GO" id="GO:0015078">
    <property type="term" value="F:proton transmembrane transporter activity"/>
    <property type="evidence" value="ECO:0007669"/>
    <property type="project" value="TreeGrafter"/>
</dbReference>
<keyword evidence="3" id="KW-0813">Transport</keyword>
<keyword evidence="4" id="KW-1003">Cell membrane</keyword>
<sequence>MDQQHSEHGQGHGTLKQYVIGFALSIILTIIPLIIVLNDLLEGAAAIVVLIGMGALQFIVQLIFFMHLREEKKPRYNLMTLIFGLIILVTIVGGSMWILLYNGVMHH</sequence>
<dbReference type="OrthoDB" id="2375888at2"/>
<keyword evidence="5 10" id="KW-0812">Transmembrane</keyword>
<evidence type="ECO:0000256" key="1">
    <source>
        <dbReference type="ARBA" id="ARBA00004651"/>
    </source>
</evidence>